<evidence type="ECO:0000313" key="1">
    <source>
        <dbReference type="EMBL" id="CAD7237589.1"/>
    </source>
</evidence>
<name>A0A7R8ZZJ5_9CRUS</name>
<organism evidence="1">
    <name type="scientific">Cyprideis torosa</name>
    <dbReference type="NCBI Taxonomy" id="163714"/>
    <lineage>
        <taxon>Eukaryota</taxon>
        <taxon>Metazoa</taxon>
        <taxon>Ecdysozoa</taxon>
        <taxon>Arthropoda</taxon>
        <taxon>Crustacea</taxon>
        <taxon>Oligostraca</taxon>
        <taxon>Ostracoda</taxon>
        <taxon>Podocopa</taxon>
        <taxon>Podocopida</taxon>
        <taxon>Cytherocopina</taxon>
        <taxon>Cytheroidea</taxon>
        <taxon>Cytherideidae</taxon>
        <taxon>Cyprideis</taxon>
    </lineage>
</organism>
<dbReference type="Pfam" id="PF04264">
    <property type="entry name" value="YceI"/>
    <property type="match status" value="1"/>
</dbReference>
<dbReference type="Gene3D" id="2.40.128.110">
    <property type="entry name" value="Lipid/polyisoprenoid-binding, YceI-like"/>
    <property type="match status" value="1"/>
</dbReference>
<feature type="non-terminal residue" evidence="1">
    <location>
        <position position="1"/>
    </location>
</feature>
<dbReference type="EMBL" id="OB689658">
    <property type="protein sequence ID" value="CAD7237589.1"/>
    <property type="molecule type" value="Genomic_DNA"/>
</dbReference>
<dbReference type="SUPFAM" id="SSF101874">
    <property type="entry name" value="YceI-like"/>
    <property type="match status" value="1"/>
</dbReference>
<gene>
    <name evidence="1" type="ORF">CTOB1V02_LOCUS15404</name>
</gene>
<protein>
    <submittedName>
        <fullName evidence="1">Uncharacterized protein</fullName>
    </submittedName>
</protein>
<dbReference type="AlphaFoldDB" id="A0A7R8ZZJ5"/>
<dbReference type="SMART" id="SM00867">
    <property type="entry name" value="YceI"/>
    <property type="match status" value="1"/>
</dbReference>
<reference evidence="1" key="1">
    <citation type="submission" date="2020-11" db="EMBL/GenBank/DDBJ databases">
        <authorList>
            <person name="Tran Van P."/>
        </authorList>
    </citation>
    <scope>NUCLEOTIDE SEQUENCE</scope>
</reference>
<proteinExistence type="predicted"/>
<dbReference type="PANTHER" id="PTHR34406:SF1">
    <property type="entry name" value="PROTEIN YCEI"/>
    <property type="match status" value="1"/>
</dbReference>
<dbReference type="InterPro" id="IPR007372">
    <property type="entry name" value="Lipid/polyisoprenoid-bd_YceI"/>
</dbReference>
<dbReference type="PANTHER" id="PTHR34406">
    <property type="entry name" value="PROTEIN YCEI"/>
    <property type="match status" value="1"/>
</dbReference>
<dbReference type="InterPro" id="IPR036761">
    <property type="entry name" value="TTHA0802/YceI-like_sf"/>
</dbReference>
<dbReference type="OrthoDB" id="8299973at2759"/>
<sequence>MMIAASPARAEIEIYEFDKAHTQILFFVNHLGFSTSQGEFHGYDGVFEFNRAEPERSNVEVTIQTNSIDMDDQKWDDHMKSKDFFDVEPFPTMKFKSTSIEKTGDKTGKITGDLTILEITKPVTLDVTFNKAAIHPFSQKYVAGFSAKTKIKRSDFGMKYGLPMIGDDVDIILEVEGLRWVMSSAGDHPVPFFGLQMPDIVAPNKAL</sequence>
<accession>A0A7R8ZZJ5</accession>